<dbReference type="Pfam" id="PF01980">
    <property type="entry name" value="TrmO_N"/>
    <property type="match status" value="1"/>
</dbReference>
<dbReference type="PROSITE" id="PS51668">
    <property type="entry name" value="TSAA_2"/>
    <property type="match status" value="1"/>
</dbReference>
<dbReference type="InterPro" id="IPR036413">
    <property type="entry name" value="YaeB-like_sf"/>
</dbReference>
<keyword evidence="1" id="KW-0949">S-adenosyl-L-methionine</keyword>
<dbReference type="CDD" id="cd09281">
    <property type="entry name" value="UPF0066"/>
    <property type="match status" value="1"/>
</dbReference>
<dbReference type="FunFam" id="2.40.30.70:FF:000001">
    <property type="entry name" value="tRNA (N6-threonylcarbamoyladenosine(37)-N6)-methyltransferase TrmO"/>
    <property type="match status" value="1"/>
</dbReference>
<sequence length="231" mass="24833">MGAFSFEAIGHIASPYAEKFAVPRQPGLVASAEASLVLEAPYRGEALRGIEAFSHLWLVFVFHEHLERGWQPLVRPPRLGGNAKTGVFASRSTFRPNPIGLSVVELKAVDAQAGVLTLGGLDLVDGTPILDIKPYLPYADALADAKGGYAPEAPKVLAVSWTPEALAALAQAGKEELQDFISDVLAQDPRPAYRKGQADDKAYGVKLSGLNVRFQVKDDQVQVLDIQGFTQ</sequence>
<dbReference type="InterPro" id="IPR023370">
    <property type="entry name" value="TrmO-like_N"/>
</dbReference>
<dbReference type="NCBIfam" id="TIGR00104">
    <property type="entry name" value="tRNA_TsaA"/>
    <property type="match status" value="1"/>
</dbReference>
<evidence type="ECO:0000313" key="5">
    <source>
        <dbReference type="Proteomes" id="UP000006755"/>
    </source>
</evidence>
<evidence type="ECO:0000259" key="3">
    <source>
        <dbReference type="PROSITE" id="PS51668"/>
    </source>
</evidence>
<reference evidence="4 5" key="1">
    <citation type="journal article" date="2012" name="J. Bacteriol.">
        <title>Genome Sequence of Gallaecimonas xiamenensis Type Strain 3-C-1.</title>
        <authorList>
            <person name="Lai Q."/>
            <person name="Wang L."/>
            <person name="Wang W."/>
            <person name="Shao Z."/>
        </authorList>
    </citation>
    <scope>NUCLEOTIDE SEQUENCE [LARGE SCALE GENOMIC DNA]</scope>
    <source>
        <strain evidence="4 5">3-C-1</strain>
    </source>
</reference>
<dbReference type="OrthoDB" id="9804309at2"/>
<dbReference type="PROSITE" id="PS01318">
    <property type="entry name" value="TSAA_1"/>
    <property type="match status" value="1"/>
</dbReference>
<keyword evidence="5" id="KW-1185">Reference proteome</keyword>
<comment type="similarity">
    <text evidence="2">Belongs to the tRNA methyltransferase O family.</text>
</comment>
<accession>K2J2E3</accession>
<dbReference type="Gene3D" id="2.40.30.70">
    <property type="entry name" value="YaeB-like"/>
    <property type="match status" value="1"/>
</dbReference>
<dbReference type="RefSeq" id="WP_008485988.1">
    <property type="nucleotide sequence ID" value="NZ_AMRI01000025.1"/>
</dbReference>
<proteinExistence type="inferred from homology"/>
<dbReference type="InterPro" id="IPR036414">
    <property type="entry name" value="YaeB_N_sf"/>
</dbReference>
<dbReference type="InterPro" id="IPR041369">
    <property type="entry name" value="TrmO_C"/>
</dbReference>
<dbReference type="PANTHER" id="PTHR12818:SF0">
    <property type="entry name" value="TRNA (ADENINE(37)-N6)-METHYLTRANSFERASE"/>
    <property type="match status" value="1"/>
</dbReference>
<dbReference type="InterPro" id="IPR040372">
    <property type="entry name" value="YaeB-like"/>
</dbReference>
<dbReference type="Gene3D" id="3.30.2310.10">
    <property type="entry name" value="YaeB-like"/>
    <property type="match status" value="1"/>
</dbReference>
<dbReference type="PANTHER" id="PTHR12818">
    <property type="entry name" value="TRNA (ADENINE(37)-N6)-METHYLTRANSFERASE"/>
    <property type="match status" value="1"/>
</dbReference>
<name>K2J2E3_9GAMM</name>
<dbReference type="eggNOG" id="COG1720">
    <property type="taxonomic scope" value="Bacteria"/>
</dbReference>
<comment type="caution">
    <text evidence="4">The sequence shown here is derived from an EMBL/GenBank/DDBJ whole genome shotgun (WGS) entry which is preliminary data.</text>
</comment>
<dbReference type="SUPFAM" id="SSF118196">
    <property type="entry name" value="YaeB-like"/>
    <property type="match status" value="1"/>
</dbReference>
<dbReference type="AlphaFoldDB" id="K2J2E3"/>
<protein>
    <recommendedName>
        <fullName evidence="3">TsaA-like domain-containing protein</fullName>
    </recommendedName>
</protein>
<dbReference type="InterPro" id="IPR023368">
    <property type="entry name" value="UPF0066_cons_site"/>
</dbReference>
<dbReference type="EMBL" id="AMRI01000025">
    <property type="protein sequence ID" value="EKE69223.1"/>
    <property type="molecule type" value="Genomic_DNA"/>
</dbReference>
<dbReference type="Proteomes" id="UP000006755">
    <property type="component" value="Unassembled WGS sequence"/>
</dbReference>
<dbReference type="PATRIC" id="fig|745411.4.peg.3051"/>
<evidence type="ECO:0000313" key="4">
    <source>
        <dbReference type="EMBL" id="EKE69223.1"/>
    </source>
</evidence>
<organism evidence="4 5">
    <name type="scientific">Gallaecimonas xiamenensis 3-C-1</name>
    <dbReference type="NCBI Taxonomy" id="745411"/>
    <lineage>
        <taxon>Bacteria</taxon>
        <taxon>Pseudomonadati</taxon>
        <taxon>Pseudomonadota</taxon>
        <taxon>Gammaproteobacteria</taxon>
        <taxon>Enterobacterales</taxon>
        <taxon>Gallaecimonadaceae</taxon>
        <taxon>Gallaecimonas</taxon>
    </lineage>
</organism>
<feature type="domain" description="TsaA-like" evidence="3">
    <location>
        <begin position="6"/>
        <end position="144"/>
    </location>
</feature>
<dbReference type="Pfam" id="PF18389">
    <property type="entry name" value="TrmO_C"/>
    <property type="match status" value="1"/>
</dbReference>
<evidence type="ECO:0000256" key="1">
    <source>
        <dbReference type="ARBA" id="ARBA00022691"/>
    </source>
</evidence>
<evidence type="ECO:0000256" key="2">
    <source>
        <dbReference type="ARBA" id="ARBA00033753"/>
    </source>
</evidence>
<dbReference type="STRING" id="745411.B3C1_15512"/>
<dbReference type="GO" id="GO:0089715">
    <property type="term" value="F:tRNA (L-threonylcarbamoyladenosine(37)-C2) methyltransferase activity"/>
    <property type="evidence" value="ECO:0007669"/>
    <property type="project" value="TreeGrafter"/>
</dbReference>
<gene>
    <name evidence="4" type="ORF">B3C1_15512</name>
</gene>